<dbReference type="AlphaFoldDB" id="A0A315W601"/>
<evidence type="ECO:0000313" key="3">
    <source>
        <dbReference type="Proteomes" id="UP000250572"/>
    </source>
</evidence>
<accession>A0A315W601</accession>
<feature type="non-terminal residue" evidence="2">
    <location>
        <position position="295"/>
    </location>
</feature>
<feature type="compositionally biased region" description="Low complexity" evidence="1">
    <location>
        <begin position="281"/>
        <end position="295"/>
    </location>
</feature>
<gene>
    <name evidence="2" type="ORF">CCH79_00019980</name>
</gene>
<name>A0A315W601_GAMAF</name>
<feature type="compositionally biased region" description="Low complexity" evidence="1">
    <location>
        <begin position="263"/>
        <end position="274"/>
    </location>
</feature>
<dbReference type="EMBL" id="NHOQ01000310">
    <property type="protein sequence ID" value="PWA31083.1"/>
    <property type="molecule type" value="Genomic_DNA"/>
</dbReference>
<keyword evidence="3" id="KW-1185">Reference proteome</keyword>
<dbReference type="Proteomes" id="UP000250572">
    <property type="component" value="Unassembled WGS sequence"/>
</dbReference>
<protein>
    <submittedName>
        <fullName evidence="2">Uncharacterized protein</fullName>
    </submittedName>
</protein>
<organism evidence="2 3">
    <name type="scientific">Gambusia affinis</name>
    <name type="common">Western mosquitofish</name>
    <name type="synonym">Heterandria affinis</name>
    <dbReference type="NCBI Taxonomy" id="33528"/>
    <lineage>
        <taxon>Eukaryota</taxon>
        <taxon>Metazoa</taxon>
        <taxon>Chordata</taxon>
        <taxon>Craniata</taxon>
        <taxon>Vertebrata</taxon>
        <taxon>Euteleostomi</taxon>
        <taxon>Actinopterygii</taxon>
        <taxon>Neopterygii</taxon>
        <taxon>Teleostei</taxon>
        <taxon>Neoteleostei</taxon>
        <taxon>Acanthomorphata</taxon>
        <taxon>Ovalentaria</taxon>
        <taxon>Atherinomorphae</taxon>
        <taxon>Cyprinodontiformes</taxon>
        <taxon>Poeciliidae</taxon>
        <taxon>Poeciliinae</taxon>
        <taxon>Gambusia</taxon>
    </lineage>
</organism>
<feature type="region of interest" description="Disordered" evidence="1">
    <location>
        <begin position="250"/>
        <end position="295"/>
    </location>
</feature>
<proteinExistence type="predicted"/>
<reference evidence="2 3" key="1">
    <citation type="journal article" date="2018" name="G3 (Bethesda)">
        <title>A High-Quality Reference Genome for the Invasive Mosquitofish Gambusia affinis Using a Chicago Library.</title>
        <authorList>
            <person name="Hoffberg S.L."/>
            <person name="Troendle N.J."/>
            <person name="Glenn T.C."/>
            <person name="Mahmud O."/>
            <person name="Louha S."/>
            <person name="Chalopin D."/>
            <person name="Bennetzen J.L."/>
            <person name="Mauricio R."/>
        </authorList>
    </citation>
    <scope>NUCLEOTIDE SEQUENCE [LARGE SCALE GENOMIC DNA]</scope>
    <source>
        <strain evidence="2">NE01/NJP1002.9</strain>
        <tissue evidence="2">Muscle</tissue>
    </source>
</reference>
<sequence>ISEIRVYADDVLLLETPKPALVLDLWFRISGSGSLVLDLWFRISGSGSLVPDLWFWISGSGSLVLDLWFRIFGSGSLVLDLIMQSVSASGSGRKLLFGDGTKLMVEISEFIQLQMFYENEIKPDYYNLDYDGTRVCLATGFTRLNATMMTPGFQNQSASQITDHKGEPTGFYSQVAFQKDGEECENEKQGEGEITKPDQCDAELEPDEMVNLASITIFGLRIIFIKTVAFNVLMTLRLWTSQCEYRASQNRNQNLTEPHRTTTRTSQNRNQNLTEPHRTTTRTSQNRNQNLSGFV</sequence>
<comment type="caution">
    <text evidence="2">The sequence shown here is derived from an EMBL/GenBank/DDBJ whole genome shotgun (WGS) entry which is preliminary data.</text>
</comment>
<evidence type="ECO:0000256" key="1">
    <source>
        <dbReference type="SAM" id="MobiDB-lite"/>
    </source>
</evidence>
<evidence type="ECO:0000313" key="2">
    <source>
        <dbReference type="EMBL" id="PWA31083.1"/>
    </source>
</evidence>
<feature type="non-terminal residue" evidence="2">
    <location>
        <position position="1"/>
    </location>
</feature>